<gene>
    <name evidence="2" type="ORF">HNQ55_003035</name>
</gene>
<keyword evidence="1" id="KW-0472">Membrane</keyword>
<feature type="transmembrane region" description="Helical" evidence="1">
    <location>
        <begin position="24"/>
        <end position="42"/>
    </location>
</feature>
<dbReference type="EMBL" id="JACHHU010000031">
    <property type="protein sequence ID" value="MBB6544502.1"/>
    <property type="molecule type" value="Genomic_DNA"/>
</dbReference>
<sequence length="45" mass="5362">MLGKVVAGAKGFKSHYYYKRTQPFSFYFFVFIYFFIGIFLVSQFA</sequence>
<organism evidence="2 3">
    <name type="scientific">Thalassotalea piscium</name>
    <dbReference type="NCBI Taxonomy" id="1230533"/>
    <lineage>
        <taxon>Bacteria</taxon>
        <taxon>Pseudomonadati</taxon>
        <taxon>Pseudomonadota</taxon>
        <taxon>Gammaproteobacteria</taxon>
        <taxon>Alteromonadales</taxon>
        <taxon>Colwelliaceae</taxon>
        <taxon>Thalassotalea</taxon>
    </lineage>
</organism>
<keyword evidence="1" id="KW-1133">Transmembrane helix</keyword>
<evidence type="ECO:0000313" key="3">
    <source>
        <dbReference type="Proteomes" id="UP000537141"/>
    </source>
</evidence>
<accession>A0A7X0TUL5</accession>
<evidence type="ECO:0000313" key="2">
    <source>
        <dbReference type="EMBL" id="MBB6544502.1"/>
    </source>
</evidence>
<evidence type="ECO:0000256" key="1">
    <source>
        <dbReference type="SAM" id="Phobius"/>
    </source>
</evidence>
<dbReference type="AlphaFoldDB" id="A0A7X0TUL5"/>
<proteinExistence type="predicted"/>
<name>A0A7X0TUL5_9GAMM</name>
<reference evidence="2 3" key="1">
    <citation type="submission" date="2020-08" db="EMBL/GenBank/DDBJ databases">
        <title>Genomic Encyclopedia of Type Strains, Phase IV (KMG-IV): sequencing the most valuable type-strain genomes for metagenomic binning, comparative biology and taxonomic classification.</title>
        <authorList>
            <person name="Goeker M."/>
        </authorList>
    </citation>
    <scope>NUCLEOTIDE SEQUENCE [LARGE SCALE GENOMIC DNA]</scope>
    <source>
        <strain evidence="2 3">DSM 26287</strain>
    </source>
</reference>
<protein>
    <submittedName>
        <fullName evidence="2">Uncharacterized protein</fullName>
    </submittedName>
</protein>
<comment type="caution">
    <text evidence="2">The sequence shown here is derived from an EMBL/GenBank/DDBJ whole genome shotgun (WGS) entry which is preliminary data.</text>
</comment>
<keyword evidence="1" id="KW-0812">Transmembrane</keyword>
<dbReference type="Proteomes" id="UP000537141">
    <property type="component" value="Unassembled WGS sequence"/>
</dbReference>
<keyword evidence="3" id="KW-1185">Reference proteome</keyword>